<dbReference type="Proteomes" id="UP000249354">
    <property type="component" value="Unassembled WGS sequence"/>
</dbReference>
<reference evidence="2 3" key="2">
    <citation type="submission" date="2018-06" db="EMBL/GenBank/DDBJ databases">
        <title>Metagenomic assembly of (sub)arctic Cyanobacteria and their associated microbiome from non-axenic cultures.</title>
        <authorList>
            <person name="Baurain D."/>
        </authorList>
    </citation>
    <scope>NUCLEOTIDE SEQUENCE [LARGE SCALE GENOMIC DNA]</scope>
    <source>
        <strain evidence="2">ULC129bin1</strain>
    </source>
</reference>
<comment type="caution">
    <text evidence="2">The sequence shown here is derived from an EMBL/GenBank/DDBJ whole genome shotgun (WGS) entry which is preliminary data.</text>
</comment>
<sequence length="199" mass="22696">MTYSLTRYKSYQDYLDDEDLSSDRNYRLLSTGEVIEVASEDDLNLRIAMRLVALLIQVGPGILAERIRPGNKEIEVRPVGDECINRKPDVMVVDVEHLEAARQAILLGMLPPVFVAEVVSPGPESSENYQRDYVWKREQYEAWQIPEYWILDPHQEKVTVYVLCEGIYKGAVYTGDRQIVSTIFPELVTTADGLLTGNR</sequence>
<feature type="domain" description="Putative restriction endonuclease" evidence="1">
    <location>
        <begin position="18"/>
        <end position="188"/>
    </location>
</feature>
<dbReference type="CDD" id="cd06260">
    <property type="entry name" value="DUF820-like"/>
    <property type="match status" value="1"/>
</dbReference>
<protein>
    <recommendedName>
        <fullName evidence="1">Putative restriction endonuclease domain-containing protein</fullName>
    </recommendedName>
</protein>
<dbReference type="SUPFAM" id="SSF52980">
    <property type="entry name" value="Restriction endonuclease-like"/>
    <property type="match status" value="1"/>
</dbReference>
<evidence type="ECO:0000313" key="3">
    <source>
        <dbReference type="Proteomes" id="UP000249354"/>
    </source>
</evidence>
<gene>
    <name evidence="2" type="ORF">DCF25_14550</name>
</gene>
<dbReference type="PANTHER" id="PTHR34107">
    <property type="entry name" value="SLL0198 PROTEIN-RELATED"/>
    <property type="match status" value="1"/>
</dbReference>
<proteinExistence type="predicted"/>
<dbReference type="InterPro" id="IPR011335">
    <property type="entry name" value="Restrct_endonuc-II-like"/>
</dbReference>
<dbReference type="Gene3D" id="3.90.1570.10">
    <property type="entry name" value="tt1808, chain A"/>
    <property type="match status" value="1"/>
</dbReference>
<name>A0A2W4U0K3_9CYAN</name>
<reference evidence="3" key="1">
    <citation type="submission" date="2018-04" db="EMBL/GenBank/DDBJ databases">
        <authorList>
            <person name="Cornet L."/>
        </authorList>
    </citation>
    <scope>NUCLEOTIDE SEQUENCE [LARGE SCALE GENOMIC DNA]</scope>
</reference>
<accession>A0A2W4U0K3</accession>
<dbReference type="PANTHER" id="PTHR34107:SF2">
    <property type="entry name" value="SLL0888 PROTEIN"/>
    <property type="match status" value="1"/>
</dbReference>
<dbReference type="AlphaFoldDB" id="A0A2W4U0K3"/>
<dbReference type="InterPro" id="IPR012296">
    <property type="entry name" value="Nuclease_put_TT1808"/>
</dbReference>
<dbReference type="InterPro" id="IPR008538">
    <property type="entry name" value="Uma2"/>
</dbReference>
<evidence type="ECO:0000259" key="1">
    <source>
        <dbReference type="Pfam" id="PF05685"/>
    </source>
</evidence>
<dbReference type="Pfam" id="PF05685">
    <property type="entry name" value="Uma2"/>
    <property type="match status" value="1"/>
</dbReference>
<evidence type="ECO:0000313" key="2">
    <source>
        <dbReference type="EMBL" id="PZO14786.1"/>
    </source>
</evidence>
<dbReference type="EMBL" id="QBMC01000103">
    <property type="protein sequence ID" value="PZO14786.1"/>
    <property type="molecule type" value="Genomic_DNA"/>
</dbReference>
<organism evidence="2 3">
    <name type="scientific">Leptolyngbya foveolarum</name>
    <dbReference type="NCBI Taxonomy" id="47253"/>
    <lineage>
        <taxon>Bacteria</taxon>
        <taxon>Bacillati</taxon>
        <taxon>Cyanobacteriota</taxon>
        <taxon>Cyanophyceae</taxon>
        <taxon>Leptolyngbyales</taxon>
        <taxon>Leptolyngbyaceae</taxon>
        <taxon>Leptolyngbya group</taxon>
        <taxon>Leptolyngbya</taxon>
    </lineage>
</organism>